<dbReference type="InterPro" id="IPR007695">
    <property type="entry name" value="DNA_mismatch_repair_MutS-lik_N"/>
</dbReference>
<dbReference type="InterPro" id="IPR027417">
    <property type="entry name" value="P-loop_NTPase"/>
</dbReference>
<keyword evidence="12" id="KW-1185">Reference proteome</keyword>
<evidence type="ECO:0000259" key="10">
    <source>
        <dbReference type="SMART" id="SM00534"/>
    </source>
</evidence>
<dbReference type="SMART" id="SM00533">
    <property type="entry name" value="MUTSd"/>
    <property type="match status" value="1"/>
</dbReference>
<evidence type="ECO:0000256" key="5">
    <source>
        <dbReference type="ARBA" id="ARBA00023125"/>
    </source>
</evidence>
<reference evidence="11 12" key="1">
    <citation type="journal article" date="2011" name="Science">
        <title>The Selaginella genome identifies genetic changes associated with the evolution of vascular plants.</title>
        <authorList>
            <person name="Banks J.A."/>
            <person name="Nishiyama T."/>
            <person name="Hasebe M."/>
            <person name="Bowman J.L."/>
            <person name="Gribskov M."/>
            <person name="dePamphilis C."/>
            <person name="Albert V.A."/>
            <person name="Aono N."/>
            <person name="Aoyama T."/>
            <person name="Ambrose B.A."/>
            <person name="Ashton N.W."/>
            <person name="Axtell M.J."/>
            <person name="Barker E."/>
            <person name="Barker M.S."/>
            <person name="Bennetzen J.L."/>
            <person name="Bonawitz N.D."/>
            <person name="Chapple C."/>
            <person name="Cheng C."/>
            <person name="Correa L.G."/>
            <person name="Dacre M."/>
            <person name="DeBarry J."/>
            <person name="Dreyer I."/>
            <person name="Elias M."/>
            <person name="Engstrom E.M."/>
            <person name="Estelle M."/>
            <person name="Feng L."/>
            <person name="Finet C."/>
            <person name="Floyd S.K."/>
            <person name="Frommer W.B."/>
            <person name="Fujita T."/>
            <person name="Gramzow L."/>
            <person name="Gutensohn M."/>
            <person name="Harholt J."/>
            <person name="Hattori M."/>
            <person name="Heyl A."/>
            <person name="Hirai T."/>
            <person name="Hiwatashi Y."/>
            <person name="Ishikawa M."/>
            <person name="Iwata M."/>
            <person name="Karol K.G."/>
            <person name="Koehler B."/>
            <person name="Kolukisaoglu U."/>
            <person name="Kubo M."/>
            <person name="Kurata T."/>
            <person name="Lalonde S."/>
            <person name="Li K."/>
            <person name="Li Y."/>
            <person name="Litt A."/>
            <person name="Lyons E."/>
            <person name="Manning G."/>
            <person name="Maruyama T."/>
            <person name="Michael T.P."/>
            <person name="Mikami K."/>
            <person name="Miyazaki S."/>
            <person name="Morinaga S."/>
            <person name="Murata T."/>
            <person name="Mueller-Roeber B."/>
            <person name="Nelson D.R."/>
            <person name="Obara M."/>
            <person name="Oguri Y."/>
            <person name="Olmstead R.G."/>
            <person name="Onodera N."/>
            <person name="Petersen B.L."/>
            <person name="Pils B."/>
            <person name="Prigge M."/>
            <person name="Rensing S.A."/>
            <person name="Riano-Pachon D.M."/>
            <person name="Roberts A.W."/>
            <person name="Sato Y."/>
            <person name="Scheller H.V."/>
            <person name="Schulz B."/>
            <person name="Schulz C."/>
            <person name="Shakirov E.V."/>
            <person name="Shibagaki N."/>
            <person name="Shinohara N."/>
            <person name="Shippen D.E."/>
            <person name="Soerensen I."/>
            <person name="Sotooka R."/>
            <person name="Sugimoto N."/>
            <person name="Sugita M."/>
            <person name="Sumikawa N."/>
            <person name="Tanurdzic M."/>
            <person name="Theissen G."/>
            <person name="Ulvskov P."/>
            <person name="Wakazuki S."/>
            <person name="Weng J.K."/>
            <person name="Willats W.W."/>
            <person name="Wipf D."/>
            <person name="Wolf P.G."/>
            <person name="Yang L."/>
            <person name="Zimmer A.D."/>
            <person name="Zhu Q."/>
            <person name="Mitros T."/>
            <person name="Hellsten U."/>
            <person name="Loque D."/>
            <person name="Otillar R."/>
            <person name="Salamov A."/>
            <person name="Schmutz J."/>
            <person name="Shapiro H."/>
            <person name="Lindquist E."/>
            <person name="Lucas S."/>
            <person name="Rokhsar D."/>
            <person name="Grigoriev I.V."/>
        </authorList>
    </citation>
    <scope>NUCLEOTIDE SEQUENCE [LARGE SCALE GENOMIC DNA]</scope>
</reference>
<protein>
    <recommendedName>
        <fullName evidence="6">DNA mismatch repair protein</fullName>
    </recommendedName>
</protein>
<feature type="domain" description="DNA mismatch repair protein MutS core" evidence="9">
    <location>
        <begin position="607"/>
        <end position="940"/>
    </location>
</feature>
<dbReference type="KEGG" id="smo:SELMODRAFT_410679"/>
<dbReference type="eggNOG" id="KOG0217">
    <property type="taxonomic scope" value="Eukaryota"/>
</dbReference>
<dbReference type="SUPFAM" id="SSF55271">
    <property type="entry name" value="DNA repair protein MutS, domain I"/>
    <property type="match status" value="1"/>
</dbReference>
<dbReference type="GO" id="GO:0030983">
    <property type="term" value="F:mismatched DNA binding"/>
    <property type="evidence" value="ECO:0007669"/>
    <property type="project" value="UniProtKB-UniRule"/>
</dbReference>
<dbReference type="InterPro" id="IPR007696">
    <property type="entry name" value="DNA_mismatch_repair_MutS_core"/>
</dbReference>
<dbReference type="PIRSF" id="PIRSF037677">
    <property type="entry name" value="DNA_mis_repair_Msh6"/>
    <property type="match status" value="1"/>
</dbReference>
<dbReference type="InterPro" id="IPR007861">
    <property type="entry name" value="DNA_mismatch_repair_MutS_clamp"/>
</dbReference>
<dbReference type="Pfam" id="PF01624">
    <property type="entry name" value="MutS_I"/>
    <property type="match status" value="1"/>
</dbReference>
<feature type="region of interest" description="Disordered" evidence="8">
    <location>
        <begin position="50"/>
        <end position="145"/>
    </location>
</feature>
<feature type="domain" description="DNA mismatch repair proteins mutS family" evidence="10">
    <location>
        <begin position="960"/>
        <end position="1147"/>
    </location>
</feature>
<feature type="compositionally biased region" description="Low complexity" evidence="8">
    <location>
        <begin position="128"/>
        <end position="141"/>
    </location>
</feature>
<organism evidence="12">
    <name type="scientific">Selaginella moellendorffii</name>
    <name type="common">Spikemoss</name>
    <dbReference type="NCBI Taxonomy" id="88036"/>
    <lineage>
        <taxon>Eukaryota</taxon>
        <taxon>Viridiplantae</taxon>
        <taxon>Streptophyta</taxon>
        <taxon>Embryophyta</taxon>
        <taxon>Tracheophyta</taxon>
        <taxon>Lycopodiopsida</taxon>
        <taxon>Selaginellales</taxon>
        <taxon>Selaginellaceae</taxon>
        <taxon>Selaginella</taxon>
    </lineage>
</organism>
<dbReference type="Gene3D" id="3.40.1170.10">
    <property type="entry name" value="DNA repair protein MutS, domain I"/>
    <property type="match status" value="1"/>
</dbReference>
<dbReference type="GO" id="GO:0140664">
    <property type="term" value="F:ATP-dependent DNA damage sensor activity"/>
    <property type="evidence" value="ECO:0007669"/>
    <property type="project" value="InterPro"/>
</dbReference>
<dbReference type="Gene3D" id="1.10.1420.10">
    <property type="match status" value="2"/>
</dbReference>
<evidence type="ECO:0000256" key="2">
    <source>
        <dbReference type="ARBA" id="ARBA00022741"/>
    </source>
</evidence>
<feature type="compositionally biased region" description="Basic and acidic residues" evidence="8">
    <location>
        <begin position="67"/>
        <end position="79"/>
    </location>
</feature>
<dbReference type="PANTHER" id="PTHR11361">
    <property type="entry name" value="DNA MISMATCH REPAIR PROTEIN MUTS FAMILY MEMBER"/>
    <property type="match status" value="1"/>
</dbReference>
<dbReference type="SUPFAM" id="SSF48334">
    <property type="entry name" value="DNA repair protein MutS, domain III"/>
    <property type="match status" value="1"/>
</dbReference>
<accession>D8RFI0</accession>
<dbReference type="InterPro" id="IPR017261">
    <property type="entry name" value="DNA_mismatch_repair_MutS/MSH"/>
</dbReference>
<evidence type="ECO:0000256" key="3">
    <source>
        <dbReference type="ARBA" id="ARBA00022763"/>
    </source>
</evidence>
<dbReference type="Pfam" id="PF00488">
    <property type="entry name" value="MutS_V"/>
    <property type="match status" value="1"/>
</dbReference>
<dbReference type="Gramene" id="EFJ29124">
    <property type="protein sequence ID" value="EFJ29124"/>
    <property type="gene ID" value="SELMODRAFT_410679"/>
</dbReference>
<dbReference type="FunFam" id="1.10.1420.10:FF:000005">
    <property type="entry name" value="DNA mismatch repair protein"/>
    <property type="match status" value="1"/>
</dbReference>
<dbReference type="InParanoid" id="D8RFI0"/>
<feature type="compositionally biased region" description="Gly residues" evidence="8">
    <location>
        <begin position="8"/>
        <end position="18"/>
    </location>
</feature>
<dbReference type="Pfam" id="PF05190">
    <property type="entry name" value="MutS_IV"/>
    <property type="match status" value="1"/>
</dbReference>
<dbReference type="SMART" id="SM00534">
    <property type="entry name" value="MUTSac"/>
    <property type="match status" value="1"/>
</dbReference>
<name>D8RFI0_SELML</name>
<dbReference type="Gene3D" id="3.40.50.300">
    <property type="entry name" value="P-loop containing nucleotide triphosphate hydrolases"/>
    <property type="match status" value="1"/>
</dbReference>
<dbReference type="Pfam" id="PF05192">
    <property type="entry name" value="MutS_III"/>
    <property type="match status" value="1"/>
</dbReference>
<keyword evidence="4 6" id="KW-0067">ATP-binding</keyword>
<dbReference type="Pfam" id="PF05188">
    <property type="entry name" value="MutS_II"/>
    <property type="match status" value="1"/>
</dbReference>
<sequence length="1232" mass="135982">MAPHRRSSGGGSGGGGGAAAKQQRSIASFFSPGAPSPAAKKVLVINDATTAASNPAVTAPNEEGDDEKSKESPLKRPADDNVCGSPPAESSKSLKRLKQKVVLEDGDDEEFLEKMDLENSHCGKTRRSSSVSSASAAVKTSDGLGAPRKRLRKKYVVASSDDDSGCEVKGADVKEKRTMEDEATIGEIPKEDTRQRAEELEKITRFKEETVRQIEPATTRADECCEADRSLLLSGEALERFGGRISRKFSFLGKNRKDSSGRRHDWPNFDSRTLFLPAEFVKGLTGGQRQWWEFKAKHMDKVLLFKMGKFYEMFEMDAHVGAQDLDLQYMKGEQPHCGFPEKNYFENVEKLVRKGHRVLVVEQTETPEQLEERKRKTGSKDKVVRREICAIITKGTMVDSGMISDNAEPSFLAAVTEKADNYGSSLVGLCVVDASRALFMLGQVEDDSARTKLRSILTELRPVELVLPLGLLTDATQKALREQTRKPLISQLVPSKEFWDAEQTTKEIRTSYGASDAMPTVLQKILELGVSSEPVLSAFGGCICYLRQSLLDGQLLQLGRFELLPGSDLSFEHSAAIPEADPAEAHMVLDSAALDNLEILENSSNCGVAGTLLCLLDHCITPFGRRLLKQWIVRPLCNIESIVQRQNAVVDMQGVAENAVSEFRRELFGIPDLERLLARLSANSGENGRHSQKVVLYEDAAKKQIKELVAALRGFQKLVKAVSCFGNCLPQLKSARLRSLLTFGKGFPDLKPLLQYFEDSFDWSESEANGRVTGGDHSNLSASDPREKLESYLKSQQKFFKNPEISYVTVGKDTYLLEIPEELHTKVPSDYELRSSRKGFCRYWTPRVKELLQELSLCENEKEAALRGILQTLTKRFCDDHDHWLSAIRAVSELDALMSISSARLHMDGMTCLPTFVPASQLAKPVFRAKALRHPIVAVSTAASTPFVPNDVVLGGGSNPEVMLLTGPNMGGKSTLLRQVCLGMILAQIGSEVPAESLELSLTDRLFVRMGAKDQIMTGQSTFLIELLETAVMLRCATQNSFVALDELGRGTATSDGQAIAHAVLHYLAHNVQCRGMFSSHYHKLASDFANDPSVSLCHMACKVGGGNNELEAVTFLYKLTSGSCPKSYGVNVARIAGKRKFPSHAHRACCAEPYYSLPNSRKKWNLTVTKRTSSKPSSMPLLTVRNNFARLGRRQNLYKHEAGFATGFGRPSFEELRYGQGSIENRFLQGF</sequence>
<dbReference type="InterPro" id="IPR016151">
    <property type="entry name" value="DNA_mismatch_repair_MutS_N"/>
</dbReference>
<evidence type="ECO:0000259" key="9">
    <source>
        <dbReference type="SMART" id="SM00533"/>
    </source>
</evidence>
<dbReference type="AlphaFoldDB" id="D8RFI0"/>
<keyword evidence="3 6" id="KW-0227">DNA damage</keyword>
<evidence type="ECO:0000313" key="12">
    <source>
        <dbReference type="Proteomes" id="UP000001514"/>
    </source>
</evidence>
<dbReference type="STRING" id="88036.D8RFI0"/>
<evidence type="ECO:0000256" key="1">
    <source>
        <dbReference type="ARBA" id="ARBA00006271"/>
    </source>
</evidence>
<dbReference type="InterPro" id="IPR036187">
    <property type="entry name" value="DNA_mismatch_repair_MutS_sf"/>
</dbReference>
<dbReference type="InterPro" id="IPR000432">
    <property type="entry name" value="DNA_mismatch_repair_MutS_C"/>
</dbReference>
<feature type="compositionally biased region" description="Basic and acidic residues" evidence="8">
    <location>
        <begin position="112"/>
        <end position="121"/>
    </location>
</feature>
<dbReference type="GO" id="GO:0006298">
    <property type="term" value="P:mismatch repair"/>
    <property type="evidence" value="ECO:0007669"/>
    <property type="project" value="InterPro"/>
</dbReference>
<evidence type="ECO:0000313" key="11">
    <source>
        <dbReference type="EMBL" id="EFJ29124.1"/>
    </source>
</evidence>
<evidence type="ECO:0000256" key="6">
    <source>
        <dbReference type="PIRNR" id="PIRNR037677"/>
    </source>
</evidence>
<dbReference type="SUPFAM" id="SSF53150">
    <property type="entry name" value="DNA repair protein MutS, domain II"/>
    <property type="match status" value="1"/>
</dbReference>
<dbReference type="GO" id="GO:0005524">
    <property type="term" value="F:ATP binding"/>
    <property type="evidence" value="ECO:0007669"/>
    <property type="project" value="UniProtKB-UniRule"/>
</dbReference>
<dbReference type="EMBL" id="GL377578">
    <property type="protein sequence ID" value="EFJ29124.1"/>
    <property type="molecule type" value="Genomic_DNA"/>
</dbReference>
<dbReference type="Gene3D" id="3.30.420.110">
    <property type="entry name" value="MutS, connector domain"/>
    <property type="match status" value="1"/>
</dbReference>
<keyword evidence="6 7" id="KW-0234">DNA repair</keyword>
<dbReference type="InterPro" id="IPR007860">
    <property type="entry name" value="DNA_mmatch_repair_MutS_con_dom"/>
</dbReference>
<keyword evidence="2 6" id="KW-0547">Nucleotide-binding</keyword>
<dbReference type="InterPro" id="IPR045076">
    <property type="entry name" value="MutS"/>
</dbReference>
<dbReference type="FunCoup" id="D8RFI0">
    <property type="interactions" value="3729"/>
</dbReference>
<comment type="function">
    <text evidence="6 7">Component of the post-replicative DNA mismatch repair system (MMR).</text>
</comment>
<comment type="similarity">
    <text evidence="1 6 7">Belongs to the DNA mismatch repair MutS family.</text>
</comment>
<gene>
    <name evidence="11" type="ORF">SELMODRAFT_410679</name>
</gene>
<feature type="region of interest" description="Disordered" evidence="8">
    <location>
        <begin position="1"/>
        <end position="37"/>
    </location>
</feature>
<dbReference type="HOGENOM" id="CLU_002472_1_1_1"/>
<dbReference type="GO" id="GO:0003690">
    <property type="term" value="F:double-stranded DNA binding"/>
    <property type="evidence" value="ECO:0000318"/>
    <property type="project" value="GO_Central"/>
</dbReference>
<dbReference type="PANTHER" id="PTHR11361:SF150">
    <property type="entry name" value="DNA MISMATCH REPAIR PROTEIN MSH6"/>
    <property type="match status" value="1"/>
</dbReference>
<dbReference type="Proteomes" id="UP000001514">
    <property type="component" value="Unassembled WGS sequence"/>
</dbReference>
<dbReference type="FunFam" id="3.40.1170.10:FF:000002">
    <property type="entry name" value="DNA mismatch repair protein"/>
    <property type="match status" value="1"/>
</dbReference>
<keyword evidence="5 6" id="KW-0238">DNA-binding</keyword>
<dbReference type="GO" id="GO:0005634">
    <property type="term" value="C:nucleus"/>
    <property type="evidence" value="ECO:0000318"/>
    <property type="project" value="GO_Central"/>
</dbReference>
<evidence type="ECO:0000256" key="7">
    <source>
        <dbReference type="RuleBase" id="RU003756"/>
    </source>
</evidence>
<proteinExistence type="inferred from homology"/>
<evidence type="ECO:0000256" key="8">
    <source>
        <dbReference type="SAM" id="MobiDB-lite"/>
    </source>
</evidence>
<dbReference type="InterPro" id="IPR036678">
    <property type="entry name" value="MutS_con_dom_sf"/>
</dbReference>
<dbReference type="SUPFAM" id="SSF52540">
    <property type="entry name" value="P-loop containing nucleoside triphosphate hydrolases"/>
    <property type="match status" value="1"/>
</dbReference>
<evidence type="ECO:0000256" key="4">
    <source>
        <dbReference type="ARBA" id="ARBA00022840"/>
    </source>
</evidence>